<name>A0AA50W6V4_9HYME</name>
<keyword evidence="1" id="KW-0812">Transmembrane</keyword>
<organism evidence="2">
    <name type="scientific">Encyrtus aurantii</name>
    <dbReference type="NCBI Taxonomy" id="2860127"/>
    <lineage>
        <taxon>Eukaryota</taxon>
        <taxon>Metazoa</taxon>
        <taxon>Ecdysozoa</taxon>
        <taxon>Arthropoda</taxon>
        <taxon>Hexapoda</taxon>
        <taxon>Insecta</taxon>
        <taxon>Pterygota</taxon>
        <taxon>Neoptera</taxon>
        <taxon>Endopterygota</taxon>
        <taxon>Hymenoptera</taxon>
        <taxon>Apocrita</taxon>
        <taxon>Proctotrupomorpha</taxon>
        <taxon>Chalcidoidea</taxon>
        <taxon>Encyrtidae</taxon>
        <taxon>Encyrtinae</taxon>
        <taxon>Encyrtus</taxon>
    </lineage>
</organism>
<sequence>MKMSMLIILLITIFLPLFNFIMINNFMNLNSKNINPMIMMMFLILFSIASSMQMSKFNNQIWISIFTFLIMIGGLMIIFMYFTSFISNVINSMKINSLKLILSKILFSLIFLTILWMNIKKFFMWSNNFKEIMPYNYLNKMNMMNFNSMTLYMYLYNKNYSLILVLIYLLSALIFIVKMIMKKKLTLRKINYEKINNKK</sequence>
<reference evidence="2" key="1">
    <citation type="submission" date="2023-06" db="EMBL/GenBank/DDBJ databases">
        <authorList>
            <person name="Zhang C.H."/>
            <person name="Zu G.H."/>
        </authorList>
    </citation>
    <scope>NUCLEOTIDE SEQUENCE</scope>
</reference>
<dbReference type="AlphaFoldDB" id="A0AA50W6V4"/>
<feature type="transmembrane region" description="Helical" evidence="1">
    <location>
        <begin position="38"/>
        <end position="55"/>
    </location>
</feature>
<keyword evidence="1" id="KW-0472">Membrane</keyword>
<proteinExistence type="predicted"/>
<feature type="transmembrane region" description="Helical" evidence="1">
    <location>
        <begin position="6"/>
        <end position="26"/>
    </location>
</feature>
<feature type="transmembrane region" description="Helical" evidence="1">
    <location>
        <begin position="61"/>
        <end position="86"/>
    </location>
</feature>
<gene>
    <name evidence="2" type="primary">ND6</name>
</gene>
<feature type="transmembrane region" description="Helical" evidence="1">
    <location>
        <begin position="160"/>
        <end position="181"/>
    </location>
</feature>
<geneLocation type="mitochondrion" evidence="2"/>
<dbReference type="EMBL" id="OR120384">
    <property type="protein sequence ID" value="WMH03362.1"/>
    <property type="molecule type" value="Genomic_DNA"/>
</dbReference>
<evidence type="ECO:0000256" key="1">
    <source>
        <dbReference type="SAM" id="Phobius"/>
    </source>
</evidence>
<keyword evidence="1" id="KW-1133">Transmembrane helix</keyword>
<protein>
    <submittedName>
        <fullName evidence="2">NADH dehydrogenase subunit 6</fullName>
    </submittedName>
</protein>
<feature type="transmembrane region" description="Helical" evidence="1">
    <location>
        <begin position="98"/>
        <end position="119"/>
    </location>
</feature>
<evidence type="ECO:0000313" key="2">
    <source>
        <dbReference type="EMBL" id="WMH03362.1"/>
    </source>
</evidence>
<accession>A0AA50W6V4</accession>
<keyword evidence="2" id="KW-0496">Mitochondrion</keyword>